<organism evidence="8 9">
    <name type="scientific">Kalmanozyma brasiliensis (strain GHG001)</name>
    <name type="common">Yeast</name>
    <name type="synonym">Pseudozyma brasiliensis</name>
    <dbReference type="NCBI Taxonomy" id="1365824"/>
    <lineage>
        <taxon>Eukaryota</taxon>
        <taxon>Fungi</taxon>
        <taxon>Dikarya</taxon>
        <taxon>Basidiomycota</taxon>
        <taxon>Ustilaginomycotina</taxon>
        <taxon>Ustilaginomycetes</taxon>
        <taxon>Ustilaginales</taxon>
        <taxon>Ustilaginaceae</taxon>
        <taxon>Kalmanozyma</taxon>
    </lineage>
</organism>
<keyword evidence="9" id="KW-1185">Reference proteome</keyword>
<dbReference type="InterPro" id="IPR045113">
    <property type="entry name" value="Rpb7-like"/>
</dbReference>
<dbReference type="EMBL" id="KI545892">
    <property type="protein sequence ID" value="EST05195.1"/>
    <property type="molecule type" value="Genomic_DNA"/>
</dbReference>
<proteinExistence type="inferred from homology"/>
<feature type="domain" description="RNA polymerase III subunit Rpc25" evidence="7">
    <location>
        <begin position="83"/>
        <end position="208"/>
    </location>
</feature>
<dbReference type="InterPro" id="IPR012340">
    <property type="entry name" value="NA-bd_OB-fold"/>
</dbReference>
<dbReference type="HOGENOM" id="CLU_073901_1_1_1"/>
<dbReference type="CDD" id="cd04330">
    <property type="entry name" value="RNAP_III_Rpc25_N"/>
    <property type="match status" value="1"/>
</dbReference>
<comment type="similarity">
    <text evidence="2">Belongs to the eukaryotic RPB7/RPC8 RNA polymerase subunit family.</text>
</comment>
<dbReference type="GO" id="GO:0006384">
    <property type="term" value="P:transcription initiation at RNA polymerase III promoter"/>
    <property type="evidence" value="ECO:0007669"/>
    <property type="project" value="TreeGrafter"/>
</dbReference>
<feature type="domain" description="RNA polymerase Rpb7-like N-terminal" evidence="6">
    <location>
        <begin position="8"/>
        <end position="64"/>
    </location>
</feature>
<dbReference type="RefSeq" id="XP_016290184.1">
    <property type="nucleotide sequence ID" value="XM_016438892.1"/>
</dbReference>
<name>V5EK19_KALBG</name>
<evidence type="ECO:0000256" key="4">
    <source>
        <dbReference type="ARBA" id="ARBA00023163"/>
    </source>
</evidence>
<evidence type="ECO:0000256" key="1">
    <source>
        <dbReference type="ARBA" id="ARBA00004123"/>
    </source>
</evidence>
<dbReference type="GeneID" id="27421593"/>
<dbReference type="SUPFAM" id="SSF50249">
    <property type="entry name" value="Nucleic acid-binding proteins"/>
    <property type="match status" value="1"/>
</dbReference>
<evidence type="ECO:0008006" key="10">
    <source>
        <dbReference type="Google" id="ProtNLM"/>
    </source>
</evidence>
<dbReference type="InterPro" id="IPR005576">
    <property type="entry name" value="Rpb7-like_N"/>
</dbReference>
<keyword evidence="4" id="KW-0804">Transcription</keyword>
<protein>
    <recommendedName>
        <fullName evidence="10">DNA-directed RNA polymerase subunit E</fullName>
    </recommendedName>
</protein>
<dbReference type="OrthoDB" id="10256606at2759"/>
<keyword evidence="5" id="KW-0539">Nucleus</keyword>
<dbReference type="Gene3D" id="3.30.1490.120">
    <property type="entry name" value="RNA polymerase Rpb7-like, N-terminal domain"/>
    <property type="match status" value="1"/>
</dbReference>
<dbReference type="FunFam" id="3.30.1490.120:FF:000001">
    <property type="entry name" value="DNA-directed RNA polymerase II subunit RPB7"/>
    <property type="match status" value="1"/>
</dbReference>
<dbReference type="SUPFAM" id="SSF88798">
    <property type="entry name" value="N-terminal, heterodimerisation domain of RBP7 (RpoE)"/>
    <property type="match status" value="1"/>
</dbReference>
<dbReference type="InterPro" id="IPR013238">
    <property type="entry name" value="RNA_pol_III_Rbc25"/>
</dbReference>
<evidence type="ECO:0000313" key="9">
    <source>
        <dbReference type="Proteomes" id="UP000019377"/>
    </source>
</evidence>
<dbReference type="OMA" id="LGPTLWW"/>
<dbReference type="PANTHER" id="PTHR12709:SF1">
    <property type="entry name" value="DNA-DIRECTED RNA POLYMERASE III SUBUNIT RPC8"/>
    <property type="match status" value="1"/>
</dbReference>
<gene>
    <name evidence="8" type="ORF">PSEUBRA_SCAF6g00762</name>
</gene>
<accession>V5EK19</accession>
<comment type="subcellular location">
    <subcellularLocation>
        <location evidence="1">Nucleus</location>
    </subcellularLocation>
</comment>
<evidence type="ECO:0000256" key="5">
    <source>
        <dbReference type="ARBA" id="ARBA00023242"/>
    </source>
</evidence>
<evidence type="ECO:0000259" key="7">
    <source>
        <dbReference type="Pfam" id="PF08292"/>
    </source>
</evidence>
<dbReference type="eggNOG" id="KOG3297">
    <property type="taxonomic scope" value="Eukaryota"/>
</dbReference>
<keyword evidence="3" id="KW-0240">DNA-directed RNA polymerase</keyword>
<evidence type="ECO:0000256" key="3">
    <source>
        <dbReference type="ARBA" id="ARBA00022478"/>
    </source>
</evidence>
<evidence type="ECO:0000256" key="2">
    <source>
        <dbReference type="ARBA" id="ARBA00009307"/>
    </source>
</evidence>
<reference evidence="9" key="1">
    <citation type="journal article" date="2013" name="Genome Announc.">
        <title>Draft genome sequence of Pseudozyma brasiliensis sp. nov. strain GHG001, a high producer of endo-1,4-xylanase isolated from an insect pest of sugarcane.</title>
        <authorList>
            <person name="Oliveira J.V.D.C."/>
            <person name="dos Santos R.A.C."/>
            <person name="Borges T.A."/>
            <person name="Riano-Pachon D.M."/>
            <person name="Goldman G.H."/>
        </authorList>
    </citation>
    <scope>NUCLEOTIDE SEQUENCE [LARGE SCALE GENOMIC DNA]</scope>
    <source>
        <strain evidence="9">GHG001</strain>
    </source>
</reference>
<dbReference type="PANTHER" id="PTHR12709">
    <property type="entry name" value="DNA-DIRECTED RNA POLYMERASE II, III"/>
    <property type="match status" value="1"/>
</dbReference>
<sequence length="229" mass="25231">MFVLADIEDTIPLHPSTFSLPALTAISDQINVKYANRILPDVGLCISLFDVLSCSEGKVRFGDGCLYHRVTFRLIIFRPFTQEVLVGKISSSDASGIRITMGFFEDIFVPEHLIPRPCAFDHREQAWFWLYEARSEEVAADPLLSSQEERMYLDAGERVRFTVEGDAFWDAEPGPPPAQGEGAVTKEKPHYSITGSIAGSGLGLVSWWTGAEAAAEESGEGQEVVEETA</sequence>
<evidence type="ECO:0000259" key="6">
    <source>
        <dbReference type="Pfam" id="PF03876"/>
    </source>
</evidence>
<dbReference type="Gene3D" id="2.40.50.140">
    <property type="entry name" value="Nucleic acid-binding proteins"/>
    <property type="match status" value="1"/>
</dbReference>
<dbReference type="Proteomes" id="UP000019377">
    <property type="component" value="Unassembled WGS sequence"/>
</dbReference>
<dbReference type="GO" id="GO:0005666">
    <property type="term" value="C:RNA polymerase III complex"/>
    <property type="evidence" value="ECO:0007669"/>
    <property type="project" value="TreeGrafter"/>
</dbReference>
<evidence type="ECO:0000313" key="8">
    <source>
        <dbReference type="EMBL" id="EST05195.1"/>
    </source>
</evidence>
<dbReference type="AlphaFoldDB" id="V5EK19"/>
<dbReference type="Pfam" id="PF08292">
    <property type="entry name" value="RNA_pol_Rbc25"/>
    <property type="match status" value="1"/>
</dbReference>
<dbReference type="Pfam" id="PF03876">
    <property type="entry name" value="SHS2_Rpb7-N"/>
    <property type="match status" value="1"/>
</dbReference>
<dbReference type="InterPro" id="IPR036898">
    <property type="entry name" value="RNA_pol_Rpb7-like_N_sf"/>
</dbReference>
<dbReference type="STRING" id="1365824.V5EK19"/>